<comment type="subcellular location">
    <subcellularLocation>
        <location evidence="1">Cell membrane</location>
        <topology evidence="1">Multi-pass membrane protein</topology>
    </subcellularLocation>
</comment>
<keyword evidence="7 8" id="KW-0472">Membrane</keyword>
<dbReference type="HOGENOM" id="CLU_010118_3_0_6"/>
<evidence type="ECO:0008006" key="11">
    <source>
        <dbReference type="Google" id="ProtNLM"/>
    </source>
</evidence>
<evidence type="ECO:0000256" key="3">
    <source>
        <dbReference type="ARBA" id="ARBA00022448"/>
    </source>
</evidence>
<sequence length="271" mass="30930">MAVEKDSSVALFEFLKTLPLSSVSSLVATLLIFLFFVTSADSGALITDYLTAKTEHSPVWQRLFWTAVIAVLSIILLIVGGLSALQSAVIMSALPFTFIMLLLCWGLIKALRLDVLKVQALQSARITPRAIQNPRSWQQRLGLIMHYPHSKAEVTAYIHQNVHQAFQNIKHEFQRRNLDVSIREVDGGLLLKVDHQNEINFIYQVVATETRAPSFMLDDESSLSLKYYKAEVFLKEGGKNYNVMEWTQEDLLQDIIDQYERHLYFLNVVRN</sequence>
<evidence type="ECO:0000256" key="8">
    <source>
        <dbReference type="SAM" id="Phobius"/>
    </source>
</evidence>
<keyword evidence="5 8" id="KW-0812">Transmembrane</keyword>
<evidence type="ECO:0000256" key="1">
    <source>
        <dbReference type="ARBA" id="ARBA00004651"/>
    </source>
</evidence>
<keyword evidence="10" id="KW-1185">Reference proteome</keyword>
<keyword evidence="4" id="KW-1003">Cell membrane</keyword>
<proteinExistence type="inferred from homology"/>
<dbReference type="GO" id="GO:0022857">
    <property type="term" value="F:transmembrane transporter activity"/>
    <property type="evidence" value="ECO:0007669"/>
    <property type="project" value="InterPro"/>
</dbReference>
<name>N8ZPH6_9GAMM</name>
<dbReference type="Proteomes" id="UP000013117">
    <property type="component" value="Unassembled WGS sequence"/>
</dbReference>
<reference evidence="9 10" key="1">
    <citation type="submission" date="2013-02" db="EMBL/GenBank/DDBJ databases">
        <title>The Genome Sequence of Acinetobacter gerneri CIP 107464.</title>
        <authorList>
            <consortium name="The Broad Institute Genome Sequencing Platform"/>
            <consortium name="The Broad Institute Genome Sequencing Center for Infectious Disease"/>
            <person name="Cerqueira G."/>
            <person name="Feldgarden M."/>
            <person name="Courvalin P."/>
            <person name="Perichon B."/>
            <person name="Grillot-Courvalin C."/>
            <person name="Clermont D."/>
            <person name="Rocha E."/>
            <person name="Yoon E.-J."/>
            <person name="Nemec A."/>
            <person name="Walker B."/>
            <person name="Young S.K."/>
            <person name="Zeng Q."/>
            <person name="Gargeya S."/>
            <person name="Fitzgerald M."/>
            <person name="Haas B."/>
            <person name="Abouelleil A."/>
            <person name="Alvarado L."/>
            <person name="Arachchi H.M."/>
            <person name="Berlin A.M."/>
            <person name="Chapman S.B."/>
            <person name="Dewar J."/>
            <person name="Goldberg J."/>
            <person name="Griggs A."/>
            <person name="Gujja S."/>
            <person name="Hansen M."/>
            <person name="Howarth C."/>
            <person name="Imamovic A."/>
            <person name="Larimer J."/>
            <person name="McCowan C."/>
            <person name="Murphy C."/>
            <person name="Neiman D."/>
            <person name="Pearson M."/>
            <person name="Priest M."/>
            <person name="Roberts A."/>
            <person name="Saif S."/>
            <person name="Shea T."/>
            <person name="Sisk P."/>
            <person name="Sykes S."/>
            <person name="Wortman J."/>
            <person name="Nusbaum C."/>
            <person name="Birren B."/>
        </authorList>
    </citation>
    <scope>NUCLEOTIDE SEQUENCE [LARGE SCALE GENOMIC DNA]</scope>
    <source>
        <strain evidence="9 10">CIP 107464</strain>
    </source>
</reference>
<dbReference type="Pfam" id="PF02028">
    <property type="entry name" value="BCCT"/>
    <property type="match status" value="1"/>
</dbReference>
<feature type="transmembrane region" description="Helical" evidence="8">
    <location>
        <begin position="63"/>
        <end position="82"/>
    </location>
</feature>
<dbReference type="PATRIC" id="fig|1120926.3.peg.84"/>
<feature type="transmembrane region" description="Helical" evidence="8">
    <location>
        <begin position="88"/>
        <end position="108"/>
    </location>
</feature>
<keyword evidence="3" id="KW-0813">Transport</keyword>
<gene>
    <name evidence="9" type="ORF">F960_00098</name>
</gene>
<organism evidence="9 10">
    <name type="scientific">Acinetobacter gerneri DSM 14967 = CIP 107464 = MTCC 9824</name>
    <dbReference type="NCBI Taxonomy" id="1120926"/>
    <lineage>
        <taxon>Bacteria</taxon>
        <taxon>Pseudomonadati</taxon>
        <taxon>Pseudomonadota</taxon>
        <taxon>Gammaproteobacteria</taxon>
        <taxon>Moraxellales</taxon>
        <taxon>Moraxellaceae</taxon>
        <taxon>Acinetobacter</taxon>
    </lineage>
</organism>
<comment type="similarity">
    <text evidence="2">Belongs to the BCCT transporter (TC 2.A.15) family.</text>
</comment>
<protein>
    <recommendedName>
        <fullName evidence="11">Choline/carnitine/betaine transporter</fullName>
    </recommendedName>
</protein>
<dbReference type="eggNOG" id="COG1292">
    <property type="taxonomic scope" value="Bacteria"/>
</dbReference>
<dbReference type="PANTHER" id="PTHR30047:SF7">
    <property type="entry name" value="HIGH-AFFINITY CHOLINE TRANSPORT PROTEIN"/>
    <property type="match status" value="1"/>
</dbReference>
<feature type="transmembrane region" description="Helical" evidence="8">
    <location>
        <begin position="26"/>
        <end position="51"/>
    </location>
</feature>
<evidence type="ECO:0000256" key="6">
    <source>
        <dbReference type="ARBA" id="ARBA00022989"/>
    </source>
</evidence>
<evidence type="ECO:0000256" key="5">
    <source>
        <dbReference type="ARBA" id="ARBA00022692"/>
    </source>
</evidence>
<evidence type="ECO:0000313" key="10">
    <source>
        <dbReference type="Proteomes" id="UP000013117"/>
    </source>
</evidence>
<dbReference type="AlphaFoldDB" id="N8ZPH6"/>
<evidence type="ECO:0000256" key="2">
    <source>
        <dbReference type="ARBA" id="ARBA00005658"/>
    </source>
</evidence>
<keyword evidence="6 8" id="KW-1133">Transmembrane helix</keyword>
<accession>N8ZPH6</accession>
<evidence type="ECO:0000313" key="9">
    <source>
        <dbReference type="EMBL" id="ENV35654.1"/>
    </source>
</evidence>
<dbReference type="STRING" id="202952.GCA_000747725_00515"/>
<dbReference type="EMBL" id="APPN01000014">
    <property type="protein sequence ID" value="ENV35654.1"/>
    <property type="molecule type" value="Genomic_DNA"/>
</dbReference>
<dbReference type="GO" id="GO:0005886">
    <property type="term" value="C:plasma membrane"/>
    <property type="evidence" value="ECO:0007669"/>
    <property type="project" value="UniProtKB-SubCell"/>
</dbReference>
<comment type="caution">
    <text evidence="9">The sequence shown here is derived from an EMBL/GenBank/DDBJ whole genome shotgun (WGS) entry which is preliminary data.</text>
</comment>
<evidence type="ECO:0000256" key="7">
    <source>
        <dbReference type="ARBA" id="ARBA00023136"/>
    </source>
</evidence>
<dbReference type="PANTHER" id="PTHR30047">
    <property type="entry name" value="HIGH-AFFINITY CHOLINE TRANSPORT PROTEIN-RELATED"/>
    <property type="match status" value="1"/>
</dbReference>
<evidence type="ECO:0000256" key="4">
    <source>
        <dbReference type="ARBA" id="ARBA00022475"/>
    </source>
</evidence>
<dbReference type="InterPro" id="IPR000060">
    <property type="entry name" value="BCCT_transptr"/>
</dbReference>